<accession>A0A2I0IJD9</accession>
<proteinExistence type="predicted"/>
<gene>
    <name evidence="1" type="ORF">CRG98_035472</name>
</gene>
<reference evidence="1 2" key="1">
    <citation type="submission" date="2017-11" db="EMBL/GenBank/DDBJ databases">
        <title>De-novo sequencing of pomegranate (Punica granatum L.) genome.</title>
        <authorList>
            <person name="Akparov Z."/>
            <person name="Amiraslanov A."/>
            <person name="Hajiyeva S."/>
            <person name="Abbasov M."/>
            <person name="Kaur K."/>
            <person name="Hamwieh A."/>
            <person name="Solovyev V."/>
            <person name="Salamov A."/>
            <person name="Braich B."/>
            <person name="Kosarev P."/>
            <person name="Mahmoud A."/>
            <person name="Hajiyev E."/>
            <person name="Babayeva S."/>
            <person name="Izzatullayeva V."/>
            <person name="Mammadov A."/>
            <person name="Mammadov A."/>
            <person name="Sharifova S."/>
            <person name="Ojaghi J."/>
            <person name="Eynullazada K."/>
            <person name="Bayramov B."/>
            <person name="Abdulazimova A."/>
            <person name="Shahmuradov I."/>
        </authorList>
    </citation>
    <scope>NUCLEOTIDE SEQUENCE [LARGE SCALE GENOMIC DNA]</scope>
    <source>
        <strain evidence="2">cv. AG2017</strain>
        <tissue evidence="1">Leaf</tissue>
    </source>
</reference>
<protein>
    <recommendedName>
        <fullName evidence="3">Retrotransposon gag domain-containing protein</fullName>
    </recommendedName>
</protein>
<dbReference type="Proteomes" id="UP000233551">
    <property type="component" value="Unassembled WGS sequence"/>
</dbReference>
<dbReference type="AlphaFoldDB" id="A0A2I0IJD9"/>
<keyword evidence="2" id="KW-1185">Reference proteome</keyword>
<sequence length="245" mass="28848">MVQASARQSKFARSSQYANTDVKITAFEVELFERFKKWIVEHEWANIGSHPASDKWKQAPGSLCNLSRYEGRRTRRFDARLRRRKLQPGRGCREECWPHTIETLAEVLERAQGHCEAEEASLIKRTMEAQKLPKRKEKHEMEGAGKMIEDRKRKRTHPGKFETYTPLNASRQHILKEISSQEDLDKPPPMRTSPEKRDSKMYCHFHRDYDHSTEECYQLRDEIESLIRRGMLARYIKKDAVGSSE</sequence>
<name>A0A2I0IJD9_PUNGR</name>
<evidence type="ECO:0000313" key="2">
    <source>
        <dbReference type="Proteomes" id="UP000233551"/>
    </source>
</evidence>
<dbReference type="STRING" id="22663.A0A2I0IJD9"/>
<evidence type="ECO:0000313" key="1">
    <source>
        <dbReference type="EMBL" id="PKI44128.1"/>
    </source>
</evidence>
<dbReference type="EMBL" id="PGOL01002944">
    <property type="protein sequence ID" value="PKI44128.1"/>
    <property type="molecule type" value="Genomic_DNA"/>
</dbReference>
<organism evidence="1 2">
    <name type="scientific">Punica granatum</name>
    <name type="common">Pomegranate</name>
    <dbReference type="NCBI Taxonomy" id="22663"/>
    <lineage>
        <taxon>Eukaryota</taxon>
        <taxon>Viridiplantae</taxon>
        <taxon>Streptophyta</taxon>
        <taxon>Embryophyta</taxon>
        <taxon>Tracheophyta</taxon>
        <taxon>Spermatophyta</taxon>
        <taxon>Magnoliopsida</taxon>
        <taxon>eudicotyledons</taxon>
        <taxon>Gunneridae</taxon>
        <taxon>Pentapetalae</taxon>
        <taxon>rosids</taxon>
        <taxon>malvids</taxon>
        <taxon>Myrtales</taxon>
        <taxon>Lythraceae</taxon>
        <taxon>Punica</taxon>
    </lineage>
</organism>
<comment type="caution">
    <text evidence="1">The sequence shown here is derived from an EMBL/GenBank/DDBJ whole genome shotgun (WGS) entry which is preliminary data.</text>
</comment>
<evidence type="ECO:0008006" key="3">
    <source>
        <dbReference type="Google" id="ProtNLM"/>
    </source>
</evidence>